<evidence type="ECO:0000256" key="2">
    <source>
        <dbReference type="ARBA" id="ARBA00022723"/>
    </source>
</evidence>
<dbReference type="PANTHER" id="PTHR31609:SF1">
    <property type="entry name" value="CARBOHYDRATE DEACETYLASE"/>
    <property type="match status" value="1"/>
</dbReference>
<keyword evidence="3" id="KW-0378">Hydrolase</keyword>
<keyword evidence="7" id="KW-1185">Reference proteome</keyword>
<dbReference type="Gene3D" id="3.20.20.370">
    <property type="entry name" value="Glycoside hydrolase/deacetylase"/>
    <property type="match status" value="1"/>
</dbReference>
<dbReference type="PANTHER" id="PTHR31609">
    <property type="entry name" value="YDJC DEACETYLASE FAMILY MEMBER"/>
    <property type="match status" value="1"/>
</dbReference>
<dbReference type="CDD" id="cd10802">
    <property type="entry name" value="YdjC_TTHB029_like"/>
    <property type="match status" value="1"/>
</dbReference>
<evidence type="ECO:0000313" key="6">
    <source>
        <dbReference type="EMBL" id="KIL41774.1"/>
    </source>
</evidence>
<keyword evidence="4" id="KW-0460">Magnesium</keyword>
<dbReference type="InterPro" id="IPR006879">
    <property type="entry name" value="YdjC-like"/>
</dbReference>
<keyword evidence="5" id="KW-0119">Carbohydrate metabolism</keyword>
<accession>A0ABR5AL59</accession>
<dbReference type="EMBL" id="JXAK01000006">
    <property type="protein sequence ID" value="KIL41774.1"/>
    <property type="molecule type" value="Genomic_DNA"/>
</dbReference>
<evidence type="ECO:0000256" key="4">
    <source>
        <dbReference type="ARBA" id="ARBA00022842"/>
    </source>
</evidence>
<name>A0ABR5AL59_9BACL</name>
<dbReference type="InterPro" id="IPR011330">
    <property type="entry name" value="Glyco_hydro/deAcase_b/a-brl"/>
</dbReference>
<evidence type="ECO:0000256" key="1">
    <source>
        <dbReference type="ARBA" id="ARBA00001946"/>
    </source>
</evidence>
<protein>
    <recommendedName>
        <fullName evidence="8">ChbG/HpnK family deacetylase</fullName>
    </recommendedName>
</protein>
<proteinExistence type="predicted"/>
<organism evidence="6 7">
    <name type="scientific">Gordoniibacillus kamchatkensis</name>
    <dbReference type="NCBI Taxonomy" id="1590651"/>
    <lineage>
        <taxon>Bacteria</taxon>
        <taxon>Bacillati</taxon>
        <taxon>Bacillota</taxon>
        <taxon>Bacilli</taxon>
        <taxon>Bacillales</taxon>
        <taxon>Paenibacillaceae</taxon>
        <taxon>Gordoniibacillus</taxon>
    </lineage>
</organism>
<comment type="caution">
    <text evidence="6">The sequence shown here is derived from an EMBL/GenBank/DDBJ whole genome shotgun (WGS) entry which is preliminary data.</text>
</comment>
<evidence type="ECO:0000256" key="3">
    <source>
        <dbReference type="ARBA" id="ARBA00022801"/>
    </source>
</evidence>
<dbReference type="Pfam" id="PF04794">
    <property type="entry name" value="YdjC"/>
    <property type="match status" value="1"/>
</dbReference>
<keyword evidence="2" id="KW-0479">Metal-binding</keyword>
<evidence type="ECO:0000256" key="5">
    <source>
        <dbReference type="ARBA" id="ARBA00023277"/>
    </source>
</evidence>
<reference evidence="6 7" key="1">
    <citation type="submission" date="2014-12" db="EMBL/GenBank/DDBJ databases">
        <title>Draft genome sequence of Paenibacillus kamchatkensis strain B-2647.</title>
        <authorList>
            <person name="Karlyshev A.V."/>
            <person name="Kudryashova E.B."/>
        </authorList>
    </citation>
    <scope>NUCLEOTIDE SEQUENCE [LARGE SCALE GENOMIC DNA]</scope>
    <source>
        <strain evidence="6 7">VKM B-2647</strain>
    </source>
</reference>
<evidence type="ECO:0000313" key="7">
    <source>
        <dbReference type="Proteomes" id="UP000031967"/>
    </source>
</evidence>
<gene>
    <name evidence="6" type="ORF">SD70_05290</name>
</gene>
<evidence type="ECO:0008006" key="8">
    <source>
        <dbReference type="Google" id="ProtNLM"/>
    </source>
</evidence>
<dbReference type="SUPFAM" id="SSF88713">
    <property type="entry name" value="Glycoside hydrolase/deacetylase"/>
    <property type="match status" value="1"/>
</dbReference>
<comment type="cofactor">
    <cofactor evidence="1">
        <name>Mg(2+)</name>
        <dbReference type="ChEBI" id="CHEBI:18420"/>
    </cofactor>
</comment>
<dbReference type="Proteomes" id="UP000031967">
    <property type="component" value="Unassembled WGS sequence"/>
</dbReference>
<sequence>MIECLGFDSNARLLIINADDFGLSPAANAAIIDLFRSSAITSASIMMPCPSAREAAKLCRSCPQASTGIHLTLTSTEQVECRPVFRRFRLDSLTTEEGLLPRDALAVEREADPDQVKLELEAQIRLALAMGIDPTHLDSHAGTVLGLRTGRDFLEVVFELCEKYGLPFLLPTRAVQQPYFTLEQRELFRKRIESARRRGIMLIDDLIALPYELEADETYERFKSAMIRAISNAGPGVTQIVIHPAAAGAGRAAMPHAAKRAMEYRLFLDPEFKRLFEREQIKLISWRQVRDLQRSLR</sequence>
<dbReference type="RefSeq" id="WP_041046317.1">
    <property type="nucleotide sequence ID" value="NZ_JXAK01000006.1"/>
</dbReference>